<evidence type="ECO:0000313" key="5">
    <source>
        <dbReference type="Proteomes" id="UP001524383"/>
    </source>
</evidence>
<accession>A0ABD4TGN8</accession>
<keyword evidence="4" id="KW-0067">ATP-binding</keyword>
<dbReference type="Pfam" id="PF13173">
    <property type="entry name" value="AAA_14"/>
    <property type="match status" value="1"/>
</dbReference>
<keyword evidence="4" id="KW-0547">Nucleotide-binding</keyword>
<dbReference type="InterPro" id="IPR041682">
    <property type="entry name" value="AAA_14"/>
</dbReference>
<reference evidence="4 5" key="1">
    <citation type="submission" date="2019-08" db="EMBL/GenBank/DDBJ databases">
        <authorList>
            <person name="Chen S.-C."/>
            <person name="Lai M.-C."/>
            <person name="You Y.-T."/>
        </authorList>
    </citation>
    <scope>NUCLEOTIDE SEQUENCE [LARGE SCALE GENOMIC DNA]</scope>
    <source>
        <strain evidence="4 5">P2F9704a</strain>
    </source>
</reference>
<keyword evidence="5" id="KW-1185">Reference proteome</keyword>
<dbReference type="Pfam" id="PF13635">
    <property type="entry name" value="DUF4143"/>
    <property type="match status" value="1"/>
</dbReference>
<organism evidence="4 5">
    <name type="scientific">Methanocalculus taiwanensis</name>
    <dbReference type="NCBI Taxonomy" id="106207"/>
    <lineage>
        <taxon>Archaea</taxon>
        <taxon>Methanobacteriati</taxon>
        <taxon>Methanobacteriota</taxon>
        <taxon>Stenosarchaea group</taxon>
        <taxon>Methanomicrobia</taxon>
        <taxon>Methanomicrobiales</taxon>
        <taxon>Methanocalculaceae</taxon>
        <taxon>Methanocalculus</taxon>
    </lineage>
</organism>
<feature type="compositionally biased region" description="Low complexity" evidence="1">
    <location>
        <begin position="9"/>
        <end position="24"/>
    </location>
</feature>
<dbReference type="Proteomes" id="UP001524383">
    <property type="component" value="Unassembled WGS sequence"/>
</dbReference>
<protein>
    <submittedName>
        <fullName evidence="4">ATP-binding protein</fullName>
    </submittedName>
</protein>
<evidence type="ECO:0000259" key="2">
    <source>
        <dbReference type="Pfam" id="PF13173"/>
    </source>
</evidence>
<dbReference type="Gene3D" id="3.40.50.300">
    <property type="entry name" value="P-loop containing nucleotide triphosphate hydrolases"/>
    <property type="match status" value="1"/>
</dbReference>
<proteinExistence type="predicted"/>
<feature type="domain" description="AAA" evidence="2">
    <location>
        <begin position="73"/>
        <end position="205"/>
    </location>
</feature>
<dbReference type="AlphaFoldDB" id="A0ABD4TGN8"/>
<dbReference type="PANTHER" id="PTHR33295:SF18">
    <property type="entry name" value="AAA+ ATPASE DOMAIN-CONTAINING PROTEIN"/>
    <property type="match status" value="1"/>
</dbReference>
<sequence>MPLLPPTPTSSGNPGSNRPPGSSGAPPPAGTPPLLDILAAQNPWWSGRDFSAQAGICRDRYFKKIRAYYDSGEIVVINGVRRSGKTTLLMQMIQDLINERGADPRSILFVNCDEPAIAQLANPLEMVLDTYRKEVYSREGATLVFDEIQTIEGWERWIKAVYDRKQFRLAISGSSSYLLDSKVSQLISGRYLSLHVYPLDFSEYLLFHNIDGIADPVTLASRKYEVLELFHRYLYEGGFPQTALREDELVREDQLRAYYDSIVYRDIIRENDVRNHRALGDLLAYLMANITSPYSYRKLVDLLGIDPETIKEYIRYAEMAQILFEVQFFSYSLNVQARNNKKIYCIDNGLRNAVSFSFSKDTGRCAENLVYIELRRRGYTPYYWKNNGEVDFVLKMRDASVMAINVTYTDQIHQRETDALREFAEEFGSKVSRCLLLTKDTQGTDGMIEYIPLWRWLLEGDDYLGRNQGRN</sequence>
<evidence type="ECO:0000313" key="4">
    <source>
        <dbReference type="EMBL" id="MCQ1537841.1"/>
    </source>
</evidence>
<dbReference type="InterPro" id="IPR027417">
    <property type="entry name" value="P-loop_NTPase"/>
</dbReference>
<dbReference type="SUPFAM" id="SSF52540">
    <property type="entry name" value="P-loop containing nucleoside triphosphate hydrolases"/>
    <property type="match status" value="1"/>
</dbReference>
<dbReference type="PANTHER" id="PTHR33295">
    <property type="entry name" value="ATPASE"/>
    <property type="match status" value="1"/>
</dbReference>
<dbReference type="GO" id="GO:0005524">
    <property type="term" value="F:ATP binding"/>
    <property type="evidence" value="ECO:0007669"/>
    <property type="project" value="UniProtKB-KW"/>
</dbReference>
<evidence type="ECO:0000256" key="1">
    <source>
        <dbReference type="SAM" id="MobiDB-lite"/>
    </source>
</evidence>
<dbReference type="EMBL" id="VOTZ01000003">
    <property type="protein sequence ID" value="MCQ1537841.1"/>
    <property type="molecule type" value="Genomic_DNA"/>
</dbReference>
<dbReference type="InterPro" id="IPR025420">
    <property type="entry name" value="DUF4143"/>
</dbReference>
<name>A0ABD4TGN8_9EURY</name>
<feature type="region of interest" description="Disordered" evidence="1">
    <location>
        <begin position="1"/>
        <end position="33"/>
    </location>
</feature>
<comment type="caution">
    <text evidence="4">The sequence shown here is derived from an EMBL/GenBank/DDBJ whole genome shotgun (WGS) entry which is preliminary data.</text>
</comment>
<gene>
    <name evidence="4" type="ORF">FTO68_02415</name>
</gene>
<evidence type="ECO:0000259" key="3">
    <source>
        <dbReference type="Pfam" id="PF13635"/>
    </source>
</evidence>
<dbReference type="RefSeq" id="WP_255331768.1">
    <property type="nucleotide sequence ID" value="NZ_VOTZ01000003.1"/>
</dbReference>
<feature type="domain" description="DUF4143" evidence="3">
    <location>
        <begin position="265"/>
        <end position="408"/>
    </location>
</feature>